<dbReference type="EMBL" id="BARV01004935">
    <property type="protein sequence ID" value="GAI09093.1"/>
    <property type="molecule type" value="Genomic_DNA"/>
</dbReference>
<comment type="caution">
    <text evidence="1">The sequence shown here is derived from an EMBL/GenBank/DDBJ whole genome shotgun (WGS) entry which is preliminary data.</text>
</comment>
<gene>
    <name evidence="1" type="ORF">S06H3_10584</name>
</gene>
<dbReference type="AlphaFoldDB" id="X1KQY3"/>
<proteinExistence type="predicted"/>
<sequence>SQFHLVVADKWLEAVKRFSLAIVSHVKNVQMDV</sequence>
<evidence type="ECO:0000313" key="1">
    <source>
        <dbReference type="EMBL" id="GAI09093.1"/>
    </source>
</evidence>
<name>X1KQY3_9ZZZZ</name>
<feature type="non-terminal residue" evidence="1">
    <location>
        <position position="1"/>
    </location>
</feature>
<reference evidence="1" key="1">
    <citation type="journal article" date="2014" name="Front. Microbiol.">
        <title>High frequency of phylogenetically diverse reductive dehalogenase-homologous genes in deep subseafloor sedimentary metagenomes.</title>
        <authorList>
            <person name="Kawai M."/>
            <person name="Futagami T."/>
            <person name="Toyoda A."/>
            <person name="Takaki Y."/>
            <person name="Nishi S."/>
            <person name="Hori S."/>
            <person name="Arai W."/>
            <person name="Tsubouchi T."/>
            <person name="Morono Y."/>
            <person name="Uchiyama I."/>
            <person name="Ito T."/>
            <person name="Fujiyama A."/>
            <person name="Inagaki F."/>
            <person name="Takami H."/>
        </authorList>
    </citation>
    <scope>NUCLEOTIDE SEQUENCE</scope>
    <source>
        <strain evidence="1">Expedition CK06-06</strain>
    </source>
</reference>
<protein>
    <submittedName>
        <fullName evidence="1">Uncharacterized protein</fullName>
    </submittedName>
</protein>
<organism evidence="1">
    <name type="scientific">marine sediment metagenome</name>
    <dbReference type="NCBI Taxonomy" id="412755"/>
    <lineage>
        <taxon>unclassified sequences</taxon>
        <taxon>metagenomes</taxon>
        <taxon>ecological metagenomes</taxon>
    </lineage>
</organism>
<accession>X1KQY3</accession>